<keyword evidence="5" id="KW-1185">Reference proteome</keyword>
<dbReference type="Proteomes" id="UP000316714">
    <property type="component" value="Unassembled WGS sequence"/>
</dbReference>
<dbReference type="InterPro" id="IPR010131">
    <property type="entry name" value="MdtP/NodT-like"/>
</dbReference>
<keyword evidence="2" id="KW-0732">Signal</keyword>
<feature type="signal peptide" evidence="2">
    <location>
        <begin position="1"/>
        <end position="21"/>
    </location>
</feature>
<feature type="chain" id="PRO_5022989268" evidence="2">
    <location>
        <begin position="22"/>
        <end position="590"/>
    </location>
</feature>
<keyword evidence="2" id="KW-1134">Transmembrane beta strand</keyword>
<dbReference type="SUPFAM" id="SSF56954">
    <property type="entry name" value="Outer membrane efflux proteins (OEP)"/>
    <property type="match status" value="1"/>
</dbReference>
<feature type="compositionally biased region" description="Pro residues" evidence="3">
    <location>
        <begin position="528"/>
        <end position="538"/>
    </location>
</feature>
<keyword evidence="2" id="KW-0812">Transmembrane</keyword>
<name>A0A5C5VHT9_9BACT</name>
<dbReference type="GO" id="GO:0015562">
    <property type="term" value="F:efflux transmembrane transporter activity"/>
    <property type="evidence" value="ECO:0007669"/>
    <property type="project" value="InterPro"/>
</dbReference>
<feature type="compositionally biased region" description="Basic and acidic residues" evidence="3">
    <location>
        <begin position="515"/>
        <end position="527"/>
    </location>
</feature>
<dbReference type="AlphaFoldDB" id="A0A5C5VHT9"/>
<comment type="similarity">
    <text evidence="1 2">Belongs to the outer membrane factor (OMF) (TC 1.B.17) family.</text>
</comment>
<evidence type="ECO:0000256" key="1">
    <source>
        <dbReference type="ARBA" id="ARBA00007613"/>
    </source>
</evidence>
<feature type="region of interest" description="Disordered" evidence="3">
    <location>
        <begin position="496"/>
        <end position="590"/>
    </location>
</feature>
<dbReference type="InterPro" id="IPR003423">
    <property type="entry name" value="OMP_efflux"/>
</dbReference>
<dbReference type="Gene3D" id="2.20.200.10">
    <property type="entry name" value="Outer membrane efflux proteins (OEP)"/>
    <property type="match status" value="1"/>
</dbReference>
<dbReference type="PANTHER" id="PTHR30203:SF25">
    <property type="entry name" value="OUTER MEMBRANE PROTEIN-RELATED"/>
    <property type="match status" value="1"/>
</dbReference>
<comment type="subcellular location">
    <subcellularLocation>
        <location evidence="2">Cell membrane</location>
        <topology evidence="2">Lipid-anchor</topology>
    </subcellularLocation>
</comment>
<proteinExistence type="inferred from homology"/>
<dbReference type="Pfam" id="PF02321">
    <property type="entry name" value="OEP"/>
    <property type="match status" value="2"/>
</dbReference>
<dbReference type="GO" id="GO:0005886">
    <property type="term" value="C:plasma membrane"/>
    <property type="evidence" value="ECO:0007669"/>
    <property type="project" value="UniProtKB-SubCell"/>
</dbReference>
<keyword evidence="2" id="KW-0564">Palmitate</keyword>
<keyword evidence="2" id="KW-0472">Membrane</keyword>
<dbReference type="RefSeq" id="WP_197531326.1">
    <property type="nucleotide sequence ID" value="NZ_SIHJ01000001.1"/>
</dbReference>
<evidence type="ECO:0000313" key="5">
    <source>
        <dbReference type="Proteomes" id="UP000316714"/>
    </source>
</evidence>
<gene>
    <name evidence="4" type="primary">ttgF_1</name>
    <name evidence="4" type="ORF">KOR34_22630</name>
</gene>
<keyword evidence="2" id="KW-0449">Lipoprotein</keyword>
<dbReference type="NCBIfam" id="TIGR01845">
    <property type="entry name" value="outer_NodT"/>
    <property type="match status" value="1"/>
</dbReference>
<evidence type="ECO:0000256" key="3">
    <source>
        <dbReference type="SAM" id="MobiDB-lite"/>
    </source>
</evidence>
<accession>A0A5C5VHT9</accession>
<protein>
    <submittedName>
        <fullName evidence="4">Toluene efflux pump outer membrane protein TtgF</fullName>
    </submittedName>
</protein>
<comment type="caution">
    <text evidence="4">The sequence shown here is derived from an EMBL/GenBank/DDBJ whole genome shotgun (WGS) entry which is preliminary data.</text>
</comment>
<dbReference type="PROSITE" id="PS51257">
    <property type="entry name" value="PROKAR_LIPOPROTEIN"/>
    <property type="match status" value="1"/>
</dbReference>
<dbReference type="Gene3D" id="1.20.1600.10">
    <property type="entry name" value="Outer membrane efflux proteins (OEP)"/>
    <property type="match status" value="1"/>
</dbReference>
<feature type="compositionally biased region" description="Basic and acidic residues" evidence="3">
    <location>
        <begin position="555"/>
        <end position="564"/>
    </location>
</feature>
<reference evidence="4 5" key="1">
    <citation type="submission" date="2019-02" db="EMBL/GenBank/DDBJ databases">
        <title>Deep-cultivation of Planctomycetes and their phenomic and genomic characterization uncovers novel biology.</title>
        <authorList>
            <person name="Wiegand S."/>
            <person name="Jogler M."/>
            <person name="Boedeker C."/>
            <person name="Pinto D."/>
            <person name="Vollmers J."/>
            <person name="Rivas-Marin E."/>
            <person name="Kohn T."/>
            <person name="Peeters S.H."/>
            <person name="Heuer A."/>
            <person name="Rast P."/>
            <person name="Oberbeckmann S."/>
            <person name="Bunk B."/>
            <person name="Jeske O."/>
            <person name="Meyerdierks A."/>
            <person name="Storesund J.E."/>
            <person name="Kallscheuer N."/>
            <person name="Luecker S."/>
            <person name="Lage O.M."/>
            <person name="Pohl T."/>
            <person name="Merkel B.J."/>
            <person name="Hornburger P."/>
            <person name="Mueller R.-W."/>
            <person name="Bruemmer F."/>
            <person name="Labrenz M."/>
            <person name="Spormann A.M."/>
            <person name="Op Den Camp H."/>
            <person name="Overmann J."/>
            <person name="Amann R."/>
            <person name="Jetten M.S.M."/>
            <person name="Mascher T."/>
            <person name="Medema M.H."/>
            <person name="Devos D.P."/>
            <person name="Kaster A.-K."/>
            <person name="Ovreas L."/>
            <person name="Rohde M."/>
            <person name="Galperin M.Y."/>
            <person name="Jogler C."/>
        </authorList>
    </citation>
    <scope>NUCLEOTIDE SEQUENCE [LARGE SCALE GENOMIC DNA]</scope>
    <source>
        <strain evidence="4 5">KOR34</strain>
    </source>
</reference>
<dbReference type="PANTHER" id="PTHR30203">
    <property type="entry name" value="OUTER MEMBRANE CATION EFFLUX PROTEIN"/>
    <property type="match status" value="1"/>
</dbReference>
<dbReference type="EMBL" id="SIHJ01000001">
    <property type="protein sequence ID" value="TWT37315.1"/>
    <property type="molecule type" value="Genomic_DNA"/>
</dbReference>
<organism evidence="4 5">
    <name type="scientific">Posidoniimonas corsicana</name>
    <dbReference type="NCBI Taxonomy" id="1938618"/>
    <lineage>
        <taxon>Bacteria</taxon>
        <taxon>Pseudomonadati</taxon>
        <taxon>Planctomycetota</taxon>
        <taxon>Planctomycetia</taxon>
        <taxon>Pirellulales</taxon>
        <taxon>Lacipirellulaceae</taxon>
        <taxon>Posidoniimonas</taxon>
    </lineage>
</organism>
<evidence type="ECO:0000313" key="4">
    <source>
        <dbReference type="EMBL" id="TWT37315.1"/>
    </source>
</evidence>
<evidence type="ECO:0000256" key="2">
    <source>
        <dbReference type="RuleBase" id="RU362097"/>
    </source>
</evidence>
<sequence precursor="true">MPRSTATTVTRLACLASLALAVGCTANTTCRSWVGNGFKVGPEYCRPAAPLEVEWIDMQSDPRLVGETVDLSHWWTALGDPTLNGLVEAAYGQNLTLREAATRIRQADAIRSIAVGALFPQVQQAVGDYQRVQASQNVAVPSPVRNFSQFDLGLQAGWELDFWGRYRRSIEVADANLDASIAGYDEVAVLLLSDVAATYVEIRTAQARLAIARSIVGLQEGSLDIAQARFDANQTNKLDVIQAQNNIDVTEAAIPLLESHLRTANNRLCVLLGMPPQDFVSQLPPAPIPAVSRLVQVGIPADLLRRRPDIRVAERQMQAQSARIGVAESDLYPRISLVGSFEWQAERIEDLFEPASVFGLISPGFSWNILNYGRLWHSVELEEERFRETVYNYQQTVLTAQQEVEDAIVGFLKAQDRADKLAQAVGQVNEAEEIALTLYKTGATDFNRVFLIQAFQFSQQDELVVSRAAAVLNLIQIYKSLGGGWEIRCRNRVSSLPPLLEDDPTRGTIGIVPPREQDPPPRADKAPPAEPVPPPTPTPSLQAPQPQPQTPEPQSDPRLERLLDDAGADQQPAAPTPLNQRLQELLDKDD</sequence>